<dbReference type="Proteomes" id="UP000266152">
    <property type="component" value="Unassembled WGS sequence"/>
</dbReference>
<keyword evidence="2" id="KW-1185">Reference proteome</keyword>
<organism evidence="1 2">
    <name type="scientific">Fusarium sporotrichioides</name>
    <dbReference type="NCBI Taxonomy" id="5514"/>
    <lineage>
        <taxon>Eukaryota</taxon>
        <taxon>Fungi</taxon>
        <taxon>Dikarya</taxon>
        <taxon>Ascomycota</taxon>
        <taxon>Pezizomycotina</taxon>
        <taxon>Sordariomycetes</taxon>
        <taxon>Hypocreomycetidae</taxon>
        <taxon>Hypocreales</taxon>
        <taxon>Nectriaceae</taxon>
        <taxon>Fusarium</taxon>
    </lineage>
</organism>
<reference evidence="1 2" key="1">
    <citation type="journal article" date="2018" name="PLoS Pathog.">
        <title>Evolution of structural diversity of trichothecenes, a family of toxins produced by plant pathogenic and entomopathogenic fungi.</title>
        <authorList>
            <person name="Proctor R.H."/>
            <person name="McCormick S.P."/>
            <person name="Kim H.S."/>
            <person name="Cardoza R.E."/>
            <person name="Stanley A.M."/>
            <person name="Lindo L."/>
            <person name="Kelly A."/>
            <person name="Brown D.W."/>
            <person name="Lee T."/>
            <person name="Vaughan M.M."/>
            <person name="Alexander N.J."/>
            <person name="Busman M."/>
            <person name="Gutierrez S."/>
        </authorList>
    </citation>
    <scope>NUCLEOTIDE SEQUENCE [LARGE SCALE GENOMIC DNA]</scope>
    <source>
        <strain evidence="1 2">NRRL 3299</strain>
    </source>
</reference>
<evidence type="ECO:0000313" key="1">
    <source>
        <dbReference type="EMBL" id="RGP67151.1"/>
    </source>
</evidence>
<dbReference type="EMBL" id="PXOF01000086">
    <property type="protein sequence ID" value="RGP67151.1"/>
    <property type="molecule type" value="Genomic_DNA"/>
</dbReference>
<evidence type="ECO:0000313" key="2">
    <source>
        <dbReference type="Proteomes" id="UP000266152"/>
    </source>
</evidence>
<name>A0A395S445_FUSSP</name>
<dbReference type="STRING" id="5514.A0A395S445"/>
<dbReference type="AlphaFoldDB" id="A0A395S445"/>
<proteinExistence type="predicted"/>
<gene>
    <name evidence="1" type="ORF">FSPOR_6207</name>
</gene>
<accession>A0A395S445</accession>
<sequence length="127" mass="14452">MFLSHSTGTPILTADDATVLVWLGLATQPDEYGNRQLHKRLIQTQSSHGFNRYSNGHCFETNPDAFVTIPDRILSEATIYYLGFTAEKTAQIWRSWLDMYMDFTELPEYATRYPDGISVSGKVFGTF</sequence>
<comment type="caution">
    <text evidence="1">The sequence shown here is derived from an EMBL/GenBank/DDBJ whole genome shotgun (WGS) entry which is preliminary data.</text>
</comment>
<protein>
    <submittedName>
        <fullName evidence="1">Uncharacterized protein</fullName>
    </submittedName>
</protein>